<organism evidence="5 6">
    <name type="scientific">Amycolatopsis magusensis</name>
    <dbReference type="NCBI Taxonomy" id="882444"/>
    <lineage>
        <taxon>Bacteria</taxon>
        <taxon>Bacillati</taxon>
        <taxon>Actinomycetota</taxon>
        <taxon>Actinomycetes</taxon>
        <taxon>Pseudonocardiales</taxon>
        <taxon>Pseudonocardiaceae</taxon>
        <taxon>Amycolatopsis</taxon>
    </lineage>
</organism>
<dbReference type="InterPro" id="IPR050204">
    <property type="entry name" value="AraC_XylS_family_regulators"/>
</dbReference>
<dbReference type="Gene3D" id="1.10.10.60">
    <property type="entry name" value="Homeodomain-like"/>
    <property type="match status" value="1"/>
</dbReference>
<dbReference type="PANTHER" id="PTHR46796:SF6">
    <property type="entry name" value="ARAC SUBFAMILY"/>
    <property type="match status" value="1"/>
</dbReference>
<evidence type="ECO:0000313" key="6">
    <source>
        <dbReference type="Proteomes" id="UP000741013"/>
    </source>
</evidence>
<dbReference type="SUPFAM" id="SSF46689">
    <property type="entry name" value="Homeodomain-like"/>
    <property type="match status" value="1"/>
</dbReference>
<dbReference type="RefSeq" id="WP_209662931.1">
    <property type="nucleotide sequence ID" value="NZ_JAGGMS010000001.1"/>
</dbReference>
<dbReference type="InterPro" id="IPR020449">
    <property type="entry name" value="Tscrpt_reg_AraC-type_HTH"/>
</dbReference>
<evidence type="ECO:0000259" key="4">
    <source>
        <dbReference type="PROSITE" id="PS01124"/>
    </source>
</evidence>
<proteinExistence type="predicted"/>
<keyword evidence="2" id="KW-0238">DNA-binding</keyword>
<comment type="caution">
    <text evidence="5">The sequence shown here is derived from an EMBL/GenBank/DDBJ whole genome shotgun (WGS) entry which is preliminary data.</text>
</comment>
<dbReference type="PROSITE" id="PS01124">
    <property type="entry name" value="HTH_ARAC_FAMILY_2"/>
    <property type="match status" value="1"/>
</dbReference>
<dbReference type="InterPro" id="IPR009057">
    <property type="entry name" value="Homeodomain-like_sf"/>
</dbReference>
<dbReference type="EMBL" id="JAGGMS010000001">
    <property type="protein sequence ID" value="MBP2179176.1"/>
    <property type="molecule type" value="Genomic_DNA"/>
</dbReference>
<dbReference type="Pfam" id="PF12833">
    <property type="entry name" value="HTH_18"/>
    <property type="match status" value="1"/>
</dbReference>
<keyword evidence="6" id="KW-1185">Reference proteome</keyword>
<evidence type="ECO:0000256" key="1">
    <source>
        <dbReference type="ARBA" id="ARBA00023015"/>
    </source>
</evidence>
<evidence type="ECO:0000256" key="2">
    <source>
        <dbReference type="ARBA" id="ARBA00023125"/>
    </source>
</evidence>
<dbReference type="PANTHER" id="PTHR46796">
    <property type="entry name" value="HTH-TYPE TRANSCRIPTIONAL ACTIVATOR RHAS-RELATED"/>
    <property type="match status" value="1"/>
</dbReference>
<gene>
    <name evidence="5" type="ORF">JOM49_000702</name>
</gene>
<feature type="domain" description="HTH araC/xylS-type" evidence="4">
    <location>
        <begin position="211"/>
        <end position="311"/>
    </location>
</feature>
<dbReference type="SMART" id="SM00342">
    <property type="entry name" value="HTH_ARAC"/>
    <property type="match status" value="1"/>
</dbReference>
<name>A0ABS4PIC9_9PSEU</name>
<keyword evidence="3" id="KW-0804">Transcription</keyword>
<protein>
    <submittedName>
        <fullName evidence="5">AraC-like DNA-binding protein</fullName>
    </submittedName>
</protein>
<dbReference type="InterPro" id="IPR018060">
    <property type="entry name" value="HTH_AraC"/>
</dbReference>
<accession>A0ABS4PIC9</accession>
<dbReference type="Proteomes" id="UP000741013">
    <property type="component" value="Unassembled WGS sequence"/>
</dbReference>
<evidence type="ECO:0000313" key="5">
    <source>
        <dbReference type="EMBL" id="MBP2179176.1"/>
    </source>
</evidence>
<keyword evidence="1" id="KW-0805">Transcription regulation</keyword>
<sequence>MHRWYGMSKVHRCRLSSAPEGVAWPEFEASLQLSTAGLATIEPATRDQADREARLTLVSSPTGKITQADLPPVRVSVEESEEFVGFYVLEHSPWWVTTGGQEIMHAPGELLIAAPGPFRALSRARGLATGLWVAADRLTVSRRELDRLRRRPTALPPALRTLLTTAADSLAESGELDVLGAENYLTGLADLVVRSQLGRTTGHEPKQVRKQQIREYIQQRLDDPSLDVDSIAAAHHISRSALYQIFEDEDGVAGYVRRRRLVRAKEMLADPRRTNETIGAIARQAGFTSHAHFSRVFTRTFGARPSEFRGG</sequence>
<evidence type="ECO:0000256" key="3">
    <source>
        <dbReference type="ARBA" id="ARBA00023163"/>
    </source>
</evidence>
<reference evidence="5 6" key="1">
    <citation type="submission" date="2021-03" db="EMBL/GenBank/DDBJ databases">
        <title>Sequencing the genomes of 1000 actinobacteria strains.</title>
        <authorList>
            <person name="Klenk H.-P."/>
        </authorList>
    </citation>
    <scope>NUCLEOTIDE SEQUENCE [LARGE SCALE GENOMIC DNA]</scope>
    <source>
        <strain evidence="5 6">DSM 45510</strain>
    </source>
</reference>
<dbReference type="PRINTS" id="PR00032">
    <property type="entry name" value="HTHARAC"/>
</dbReference>